<accession>A0A174INR1</accession>
<dbReference type="EMBL" id="CYZE01000013">
    <property type="protein sequence ID" value="CUO88982.1"/>
    <property type="molecule type" value="Genomic_DNA"/>
</dbReference>
<evidence type="ECO:0000313" key="2">
    <source>
        <dbReference type="EMBL" id="CUO88982.1"/>
    </source>
</evidence>
<evidence type="ECO:0000313" key="5">
    <source>
        <dbReference type="Proteomes" id="UP000263014"/>
    </source>
</evidence>
<reference evidence="2 4" key="1">
    <citation type="submission" date="2015-09" db="EMBL/GenBank/DDBJ databases">
        <authorList>
            <consortium name="Pathogen Informatics"/>
        </authorList>
    </citation>
    <scope>NUCLEOTIDE SEQUENCE [LARGE SCALE GENOMIC DNA]</scope>
    <source>
        <strain evidence="2 4">2789STDY5608850</strain>
    </source>
</reference>
<organism evidence="2 4">
    <name type="scientific">Hungatella hathewayi</name>
    <dbReference type="NCBI Taxonomy" id="154046"/>
    <lineage>
        <taxon>Bacteria</taxon>
        <taxon>Bacillati</taxon>
        <taxon>Bacillota</taxon>
        <taxon>Clostridia</taxon>
        <taxon>Lachnospirales</taxon>
        <taxon>Lachnospiraceae</taxon>
        <taxon>Hungatella</taxon>
    </lineage>
</organism>
<dbReference type="Proteomes" id="UP000095651">
    <property type="component" value="Unassembled WGS sequence"/>
</dbReference>
<dbReference type="Pfam" id="PF20076">
    <property type="entry name" value="DUF6472"/>
    <property type="match status" value="1"/>
</dbReference>
<dbReference type="RefSeq" id="WP_117632482.1">
    <property type="nucleotide sequence ID" value="NZ_CABIXC010000013.1"/>
</dbReference>
<dbReference type="AlphaFoldDB" id="A0A174INR1"/>
<reference evidence="3 5" key="2">
    <citation type="submission" date="2018-08" db="EMBL/GenBank/DDBJ databases">
        <title>A genome reference for cultivated species of the human gut microbiota.</title>
        <authorList>
            <person name="Zou Y."/>
            <person name="Xue W."/>
            <person name="Luo G."/>
        </authorList>
    </citation>
    <scope>NUCLEOTIDE SEQUENCE [LARGE SCALE GENOMIC DNA]</scope>
    <source>
        <strain evidence="3 5">TM09-12</strain>
    </source>
</reference>
<sequence>MKQGKWTNENESIEMNQYKGEMYEMSGKNCESCMYYTYDEDYECYVCDMDLDEDEMIRFLRGDSGGCSHYQFADEYKIVRKQM</sequence>
<dbReference type="EMBL" id="QSON01000038">
    <property type="protein sequence ID" value="RGI94878.1"/>
    <property type="molecule type" value="Genomic_DNA"/>
</dbReference>
<proteinExistence type="predicted"/>
<dbReference type="Proteomes" id="UP000263014">
    <property type="component" value="Unassembled WGS sequence"/>
</dbReference>
<feature type="domain" description="DUF6472" evidence="1">
    <location>
        <begin position="28"/>
        <end position="83"/>
    </location>
</feature>
<name>A0A174INR1_9FIRM</name>
<evidence type="ECO:0000313" key="3">
    <source>
        <dbReference type="EMBL" id="RGI94878.1"/>
    </source>
</evidence>
<protein>
    <recommendedName>
        <fullName evidence="1">DUF6472 domain-containing protein</fullName>
    </recommendedName>
</protein>
<evidence type="ECO:0000259" key="1">
    <source>
        <dbReference type="Pfam" id="PF20076"/>
    </source>
</evidence>
<dbReference type="InterPro" id="IPR045525">
    <property type="entry name" value="DUF6472"/>
</dbReference>
<gene>
    <name evidence="3" type="ORF">DXD79_33235</name>
    <name evidence="2" type="ORF">ERS852407_04307</name>
</gene>
<evidence type="ECO:0000313" key="4">
    <source>
        <dbReference type="Proteomes" id="UP000095651"/>
    </source>
</evidence>